<evidence type="ECO:0000313" key="5">
    <source>
        <dbReference type="Proteomes" id="UP000297741"/>
    </source>
</evidence>
<name>A0ABY2KSF9_9RHOB</name>
<dbReference type="PANTHER" id="PTHR44591">
    <property type="entry name" value="STRESS RESPONSE REGULATOR PROTEIN 1"/>
    <property type="match status" value="1"/>
</dbReference>
<dbReference type="Pfam" id="PF00072">
    <property type="entry name" value="Response_reg"/>
    <property type="match status" value="1"/>
</dbReference>
<dbReference type="RefSeq" id="WP_135429520.1">
    <property type="nucleotide sequence ID" value="NZ_RPEM01000003.1"/>
</dbReference>
<dbReference type="SUPFAM" id="SSF52172">
    <property type="entry name" value="CheY-like"/>
    <property type="match status" value="1"/>
</dbReference>
<dbReference type="Proteomes" id="UP000297741">
    <property type="component" value="Unassembled WGS sequence"/>
</dbReference>
<evidence type="ECO:0000313" key="4">
    <source>
        <dbReference type="EMBL" id="TGD44253.1"/>
    </source>
</evidence>
<sequence length="247" mass="26074">MPVPDQRVSAPVPSFLPHGVGSPASGGLPLSGVTILLVEDSRAASDMLRMMCQRSGARLRRAESLEQARSHLRTYCPDVVIVDLGLPDGCGDQLIRDLTGARRDVVVLGLSGDPEGKRLALAAGAQGFLAKPVDGLASFQIAILRHLPGRGRRVWRFGQAAPEADDREAFLTDPLALRDDLAHAAGLLAQGPDAAARGYLARFVAGIARSAGDTDLAEAAGAAALRAEALPRLHRMVQRRLGEGARF</sequence>
<dbReference type="Gene3D" id="3.40.50.2300">
    <property type="match status" value="1"/>
</dbReference>
<keyword evidence="5" id="KW-1185">Reference proteome</keyword>
<evidence type="ECO:0000256" key="2">
    <source>
        <dbReference type="PROSITE-ProRule" id="PRU00169"/>
    </source>
</evidence>
<keyword evidence="1 2" id="KW-0597">Phosphoprotein</keyword>
<gene>
    <name evidence="4" type="ORF">EEB11_06080</name>
</gene>
<organism evidence="4 5">
    <name type="scientific">Pseudotabrizicola sediminis</name>
    <dbReference type="NCBI Taxonomy" id="2486418"/>
    <lineage>
        <taxon>Bacteria</taxon>
        <taxon>Pseudomonadati</taxon>
        <taxon>Pseudomonadota</taxon>
        <taxon>Alphaproteobacteria</taxon>
        <taxon>Rhodobacterales</taxon>
        <taxon>Paracoccaceae</taxon>
        <taxon>Pseudotabrizicola</taxon>
    </lineage>
</organism>
<evidence type="ECO:0000259" key="3">
    <source>
        <dbReference type="PROSITE" id="PS50110"/>
    </source>
</evidence>
<protein>
    <submittedName>
        <fullName evidence="4">Response regulator</fullName>
    </submittedName>
</protein>
<feature type="modified residue" description="4-aspartylphosphate" evidence="2">
    <location>
        <position position="83"/>
    </location>
</feature>
<dbReference type="InterPro" id="IPR050595">
    <property type="entry name" value="Bact_response_regulator"/>
</dbReference>
<comment type="caution">
    <text evidence="4">The sequence shown here is derived from an EMBL/GenBank/DDBJ whole genome shotgun (WGS) entry which is preliminary data.</text>
</comment>
<evidence type="ECO:0000256" key="1">
    <source>
        <dbReference type="ARBA" id="ARBA00022553"/>
    </source>
</evidence>
<feature type="domain" description="Response regulatory" evidence="3">
    <location>
        <begin position="34"/>
        <end position="146"/>
    </location>
</feature>
<dbReference type="PANTHER" id="PTHR44591:SF23">
    <property type="entry name" value="CHEY SUBFAMILY"/>
    <property type="match status" value="1"/>
</dbReference>
<dbReference type="SMART" id="SM00448">
    <property type="entry name" value="REC"/>
    <property type="match status" value="1"/>
</dbReference>
<dbReference type="PROSITE" id="PS50110">
    <property type="entry name" value="RESPONSE_REGULATORY"/>
    <property type="match status" value="1"/>
</dbReference>
<dbReference type="EMBL" id="RPEM01000003">
    <property type="protein sequence ID" value="TGD44253.1"/>
    <property type="molecule type" value="Genomic_DNA"/>
</dbReference>
<proteinExistence type="predicted"/>
<dbReference type="CDD" id="cd00156">
    <property type="entry name" value="REC"/>
    <property type="match status" value="1"/>
</dbReference>
<dbReference type="InterPro" id="IPR001789">
    <property type="entry name" value="Sig_transdc_resp-reg_receiver"/>
</dbReference>
<reference evidence="4 5" key="1">
    <citation type="submission" date="2018-11" db="EMBL/GenBank/DDBJ databases">
        <title>Tabrizicola sp. isolated from sediment of alpine lake.</title>
        <authorList>
            <person name="Liu Z."/>
        </authorList>
    </citation>
    <scope>NUCLEOTIDE SEQUENCE [LARGE SCALE GENOMIC DNA]</scope>
    <source>
        <strain evidence="4 5">DRYC-M-16</strain>
    </source>
</reference>
<dbReference type="InterPro" id="IPR011006">
    <property type="entry name" value="CheY-like_superfamily"/>
</dbReference>
<accession>A0ABY2KSF9</accession>